<feature type="region of interest" description="Disordered" evidence="1">
    <location>
        <begin position="169"/>
        <end position="192"/>
    </location>
</feature>
<evidence type="ECO:0000256" key="1">
    <source>
        <dbReference type="SAM" id="MobiDB-lite"/>
    </source>
</evidence>
<feature type="compositionally biased region" description="Polar residues" evidence="1">
    <location>
        <begin position="169"/>
        <end position="185"/>
    </location>
</feature>
<protein>
    <submittedName>
        <fullName evidence="2">Uncharacterized protein</fullName>
    </submittedName>
</protein>
<feature type="compositionally biased region" description="Basic and acidic residues" evidence="1">
    <location>
        <begin position="209"/>
        <end position="218"/>
    </location>
</feature>
<feature type="region of interest" description="Disordered" evidence="1">
    <location>
        <begin position="282"/>
        <end position="301"/>
    </location>
</feature>
<organism evidence="2 3">
    <name type="scientific">Eleusine coracana subsp. coracana</name>
    <dbReference type="NCBI Taxonomy" id="191504"/>
    <lineage>
        <taxon>Eukaryota</taxon>
        <taxon>Viridiplantae</taxon>
        <taxon>Streptophyta</taxon>
        <taxon>Embryophyta</taxon>
        <taxon>Tracheophyta</taxon>
        <taxon>Spermatophyta</taxon>
        <taxon>Magnoliopsida</taxon>
        <taxon>Liliopsida</taxon>
        <taxon>Poales</taxon>
        <taxon>Poaceae</taxon>
        <taxon>PACMAD clade</taxon>
        <taxon>Chloridoideae</taxon>
        <taxon>Cynodonteae</taxon>
        <taxon>Eleusininae</taxon>
        <taxon>Eleusine</taxon>
    </lineage>
</organism>
<dbReference type="AlphaFoldDB" id="A0AAV5FJW7"/>
<sequence length="301" mass="32697">MIRPDHAPVHSSPGTLSQAGFLDLNVRADMFKQNLVTQVEQDLQQEHPQDQPQQEEAYNLQLPEKEAGRFEGSVSGVDAARRMLCRPNAEKIVDQQVSSGAQDKGKGSSVAFHLLLPVLLTDLDRDKGMQLQCIWEKLKIRNALAQTNNQANPSQHSLFSQVSTQQIPSTRVSAWPTDQQTSSRGRMNARPPLTLVNPALTQAKKRARTAADDSDARPEATLPVPGLGKGIQEVGLVVSKMDLTSSAKATVGASATGARACQLGGQQPRLPNWSEMLDRGFSTNHLPDPASDKTKAFMHVG</sequence>
<reference evidence="2" key="2">
    <citation type="submission" date="2021-12" db="EMBL/GenBank/DDBJ databases">
        <title>Resequencing data analysis of finger millet.</title>
        <authorList>
            <person name="Hatakeyama M."/>
            <person name="Aluri S."/>
            <person name="Balachadran M.T."/>
            <person name="Sivarajan S.R."/>
            <person name="Poveda L."/>
            <person name="Shimizu-Inatsugi R."/>
            <person name="Schlapbach R."/>
            <person name="Sreeman S.M."/>
            <person name="Shimizu K.K."/>
        </authorList>
    </citation>
    <scope>NUCLEOTIDE SEQUENCE</scope>
</reference>
<evidence type="ECO:0000313" key="3">
    <source>
        <dbReference type="Proteomes" id="UP001054889"/>
    </source>
</evidence>
<dbReference type="EMBL" id="BQKI01000086">
    <property type="protein sequence ID" value="GJN34917.1"/>
    <property type="molecule type" value="Genomic_DNA"/>
</dbReference>
<reference evidence="2" key="1">
    <citation type="journal article" date="2018" name="DNA Res.">
        <title>Multiple hybrid de novo genome assembly of finger millet, an orphan allotetraploid crop.</title>
        <authorList>
            <person name="Hatakeyama M."/>
            <person name="Aluri S."/>
            <person name="Balachadran M.T."/>
            <person name="Sivarajan S.R."/>
            <person name="Patrignani A."/>
            <person name="Gruter S."/>
            <person name="Poveda L."/>
            <person name="Shimizu-Inatsugi R."/>
            <person name="Baeten J."/>
            <person name="Francoijs K.J."/>
            <person name="Nataraja K.N."/>
            <person name="Reddy Y.A.N."/>
            <person name="Phadnis S."/>
            <person name="Ravikumar R.L."/>
            <person name="Schlapbach R."/>
            <person name="Sreeman S.M."/>
            <person name="Shimizu K.K."/>
        </authorList>
    </citation>
    <scope>NUCLEOTIDE SEQUENCE</scope>
</reference>
<accession>A0AAV5FJW7</accession>
<evidence type="ECO:0000313" key="2">
    <source>
        <dbReference type="EMBL" id="GJN34917.1"/>
    </source>
</evidence>
<feature type="region of interest" description="Disordered" evidence="1">
    <location>
        <begin position="207"/>
        <end position="226"/>
    </location>
</feature>
<keyword evidence="3" id="KW-1185">Reference proteome</keyword>
<gene>
    <name evidence="2" type="primary">gb23626</name>
    <name evidence="2" type="ORF">PR202_gb23626</name>
</gene>
<comment type="caution">
    <text evidence="2">The sequence shown here is derived from an EMBL/GenBank/DDBJ whole genome shotgun (WGS) entry which is preliminary data.</text>
</comment>
<proteinExistence type="predicted"/>
<dbReference type="Proteomes" id="UP001054889">
    <property type="component" value="Unassembled WGS sequence"/>
</dbReference>
<name>A0AAV5FJW7_ELECO</name>